<comment type="caution">
    <text evidence="6">The sequence shown here is derived from an EMBL/GenBank/DDBJ whole genome shotgun (WGS) entry which is preliminary data.</text>
</comment>
<accession>A0A820NJY6</accession>
<evidence type="ECO:0000313" key="7">
    <source>
        <dbReference type="EMBL" id="CAF4447604.1"/>
    </source>
</evidence>
<dbReference type="EMBL" id="CAJNOW010003905">
    <property type="protein sequence ID" value="CAF1397947.1"/>
    <property type="molecule type" value="Genomic_DNA"/>
</dbReference>
<dbReference type="Proteomes" id="UP000681720">
    <property type="component" value="Unassembled WGS sequence"/>
</dbReference>
<sequence>MSKINSFYNSIVCSKKKLFHACFILGLIFLAYILFYKNELSSTVAYAGNFLTPLIRFDRSHLEVIPLIAKNQTTIMTRTVTSTQTTTNMNTTAQQVDKKKQVIPMNMNFTSTFNDTHNTNVFDQPKEAFVTFSNNQPSYLALLNVLLDSVHAFSTRPIIAFGIDVDLNIDTNKYPRVIKRRIAQSDCGPSVYFCKIHAIVSSNVEYGVLMETDDVVNYNVDVLFDVLHVWPYPLPLSPRHPDDPQNYDIYMKNHNVSKRTTPYIHAHIIWNYRAIPFLKKLHSLLRQGDFQGANFDETAVNVMLWKAGANHTLCKYDPYHTYGDAYIRWPTITNCSQYCHTAFITLHGCKEHQVSSDLLTTLKANAGKPVIQTFGMGGMKHINDKSATCCYPDSKTSPIHPLLCEHNLLK</sequence>
<evidence type="ECO:0000313" key="2">
    <source>
        <dbReference type="EMBL" id="CAF1232010.1"/>
    </source>
</evidence>
<keyword evidence="1" id="KW-1133">Transmembrane helix</keyword>
<dbReference type="Proteomes" id="UP000663856">
    <property type="component" value="Unassembled WGS sequence"/>
</dbReference>
<protein>
    <submittedName>
        <fullName evidence="6">Uncharacterized protein</fullName>
    </submittedName>
</protein>
<evidence type="ECO:0000313" key="5">
    <source>
        <dbReference type="EMBL" id="CAF2129907.1"/>
    </source>
</evidence>
<name>A0A820NJY6_9BILA</name>
<dbReference type="Proteomes" id="UP000663855">
    <property type="component" value="Unassembled WGS sequence"/>
</dbReference>
<dbReference type="EMBL" id="CAJNRF010003643">
    <property type="protein sequence ID" value="CAF2052634.1"/>
    <property type="molecule type" value="Genomic_DNA"/>
</dbReference>
<dbReference type="Proteomes" id="UP000663887">
    <property type="component" value="Unassembled WGS sequence"/>
</dbReference>
<proteinExistence type="predicted"/>
<keyword evidence="9" id="KW-1185">Reference proteome</keyword>
<dbReference type="Proteomes" id="UP000681967">
    <property type="component" value="Unassembled WGS sequence"/>
</dbReference>
<dbReference type="Proteomes" id="UP000663866">
    <property type="component" value="Unassembled WGS sequence"/>
</dbReference>
<gene>
    <name evidence="8" type="ORF">BYL167_LOCUS39317</name>
    <name evidence="2" type="ORF">CJN711_LOCUS13548</name>
    <name evidence="7" type="ORF">GIL414_LOCUS32267</name>
    <name evidence="3" type="ORF">KQP761_LOCUS9557</name>
    <name evidence="6" type="ORF">OVN521_LOCUS34410</name>
    <name evidence="4" type="ORF">WKI299_LOCUS10463</name>
    <name evidence="5" type="ORF">XDN619_LOCUS24552</name>
</gene>
<evidence type="ECO:0000313" key="6">
    <source>
        <dbReference type="EMBL" id="CAF4392989.1"/>
    </source>
</evidence>
<keyword evidence="1" id="KW-0472">Membrane</keyword>
<evidence type="ECO:0000313" key="4">
    <source>
        <dbReference type="EMBL" id="CAF2052634.1"/>
    </source>
</evidence>
<evidence type="ECO:0000313" key="3">
    <source>
        <dbReference type="EMBL" id="CAF1397947.1"/>
    </source>
</evidence>
<dbReference type="EMBL" id="CAJNOV010005981">
    <property type="protein sequence ID" value="CAF1232010.1"/>
    <property type="molecule type" value="Genomic_DNA"/>
</dbReference>
<dbReference type="OrthoDB" id="9986999at2759"/>
<dbReference type="EMBL" id="CAJOBH010094238">
    <property type="protein sequence ID" value="CAF4581336.1"/>
    <property type="molecule type" value="Genomic_DNA"/>
</dbReference>
<dbReference type="EMBL" id="CAJNRG010011151">
    <property type="protein sequence ID" value="CAF2129907.1"/>
    <property type="molecule type" value="Genomic_DNA"/>
</dbReference>
<dbReference type="EMBL" id="CAJOBG010039994">
    <property type="protein sequence ID" value="CAF4392989.1"/>
    <property type="molecule type" value="Genomic_DNA"/>
</dbReference>
<organism evidence="6 9">
    <name type="scientific">Rotaria magnacalcarata</name>
    <dbReference type="NCBI Taxonomy" id="392030"/>
    <lineage>
        <taxon>Eukaryota</taxon>
        <taxon>Metazoa</taxon>
        <taxon>Spiralia</taxon>
        <taxon>Gnathifera</taxon>
        <taxon>Rotifera</taxon>
        <taxon>Eurotatoria</taxon>
        <taxon>Bdelloidea</taxon>
        <taxon>Philodinida</taxon>
        <taxon>Philodinidae</taxon>
        <taxon>Rotaria</taxon>
    </lineage>
</organism>
<dbReference type="Proteomes" id="UP000663834">
    <property type="component" value="Unassembled WGS sequence"/>
</dbReference>
<evidence type="ECO:0000313" key="9">
    <source>
        <dbReference type="Proteomes" id="UP000663866"/>
    </source>
</evidence>
<feature type="transmembrane region" description="Helical" evidence="1">
    <location>
        <begin position="18"/>
        <end position="36"/>
    </location>
</feature>
<keyword evidence="1" id="KW-0812">Transmembrane</keyword>
<dbReference type="AlphaFoldDB" id="A0A820NJY6"/>
<reference evidence="6" key="1">
    <citation type="submission" date="2021-02" db="EMBL/GenBank/DDBJ databases">
        <authorList>
            <person name="Nowell W R."/>
        </authorList>
    </citation>
    <scope>NUCLEOTIDE SEQUENCE</scope>
</reference>
<evidence type="ECO:0000313" key="8">
    <source>
        <dbReference type="EMBL" id="CAF4581336.1"/>
    </source>
</evidence>
<evidence type="ECO:0000256" key="1">
    <source>
        <dbReference type="SAM" id="Phobius"/>
    </source>
</evidence>
<dbReference type="EMBL" id="CAJOBJ010067970">
    <property type="protein sequence ID" value="CAF4447604.1"/>
    <property type="molecule type" value="Genomic_DNA"/>
</dbReference>